<dbReference type="Gene3D" id="2.20.25.190">
    <property type="match status" value="1"/>
</dbReference>
<name>B8D5Y7_DESA1</name>
<organism evidence="2 3">
    <name type="scientific">Desulfurococcus amylolyticus (strain DSM 18924 / JCM 16383 / VKM B-2413 / 1221n)</name>
    <name type="common">Desulfurococcus kamchatkensis</name>
    <dbReference type="NCBI Taxonomy" id="490899"/>
    <lineage>
        <taxon>Archaea</taxon>
        <taxon>Thermoproteota</taxon>
        <taxon>Thermoprotei</taxon>
        <taxon>Desulfurococcales</taxon>
        <taxon>Desulfurococcaceae</taxon>
        <taxon>Desulfurococcus</taxon>
    </lineage>
</organism>
<evidence type="ECO:0008006" key="4">
    <source>
        <dbReference type="Google" id="ProtNLM"/>
    </source>
</evidence>
<dbReference type="GeneID" id="7171271"/>
<reference evidence="2 3" key="1">
    <citation type="journal article" date="2009" name="J. Bacteriol.">
        <title>Complete genome sequence of the anaerobic, protein-degrading hyperthermophilic crenarchaeon Desulfurococcus kamchatkensis.</title>
        <authorList>
            <person name="Ravin N.V."/>
            <person name="Mardanov A.V."/>
            <person name="Beletsky A.V."/>
            <person name="Kublanov I.V."/>
            <person name="Kolganova T.V."/>
            <person name="Lebedinsky A.V."/>
            <person name="Chernyh N.A."/>
            <person name="Bonch-Osmolovskaya E.A."/>
            <person name="Skryabin K.G."/>
        </authorList>
    </citation>
    <scope>NUCLEOTIDE SEQUENCE [LARGE SCALE GENOMIC DNA]</scope>
    <source>
        <strain evidence="3">DSM 18924 / JCM 16383 / VKM B-2413 / 1221n</strain>
    </source>
</reference>
<sequence length="119" mass="13657">MGRRRKKRKIIKKAVRIPVLFQCPNCGSPTLSVTFRREDSSRKAIISCSRCGLYYEYNNVPSIYQSVDVYNKFIDLFEEGKISVEFKPVTGAEGEIGGEEIVEELEELSEEIGEERDEE</sequence>
<gene>
    <name evidence="2" type="ordered locus">DKAM_1192</name>
</gene>
<dbReference type="Proteomes" id="UP000006903">
    <property type="component" value="Chromosome"/>
</dbReference>
<keyword evidence="1" id="KW-0862">Zinc</keyword>
<dbReference type="Pfam" id="PF05129">
    <property type="entry name" value="Zn_ribbon_Elf1"/>
    <property type="match status" value="1"/>
</dbReference>
<dbReference type="InterPro" id="IPR007808">
    <property type="entry name" value="Elf1"/>
</dbReference>
<dbReference type="KEGG" id="dka:DKAM_1192"/>
<dbReference type="SUPFAM" id="SSF57783">
    <property type="entry name" value="Zinc beta-ribbon"/>
    <property type="match status" value="1"/>
</dbReference>
<protein>
    <recommendedName>
        <fullName evidence="4">Transcription elongation factor</fullName>
    </recommendedName>
</protein>
<dbReference type="RefSeq" id="WP_012608859.1">
    <property type="nucleotide sequence ID" value="NC_011766.1"/>
</dbReference>
<evidence type="ECO:0000313" key="2">
    <source>
        <dbReference type="EMBL" id="ACL11518.1"/>
    </source>
</evidence>
<accession>B8D5Y7</accession>
<dbReference type="eggNOG" id="arCOG04136">
    <property type="taxonomic scope" value="Archaea"/>
</dbReference>
<dbReference type="HOGENOM" id="CLU_165872_0_0_2"/>
<dbReference type="AlphaFoldDB" id="B8D5Y7"/>
<dbReference type="EMBL" id="CP001140">
    <property type="protein sequence ID" value="ACL11518.1"/>
    <property type="molecule type" value="Genomic_DNA"/>
</dbReference>
<evidence type="ECO:0000256" key="1">
    <source>
        <dbReference type="ARBA" id="ARBA00022833"/>
    </source>
</evidence>
<dbReference type="NCBIfam" id="NF011482">
    <property type="entry name" value="PRK14892.1"/>
    <property type="match status" value="1"/>
</dbReference>
<dbReference type="InterPro" id="IPR038567">
    <property type="entry name" value="T_Elf1_sf"/>
</dbReference>
<dbReference type="STRING" id="490899.DKAM_1192"/>
<evidence type="ECO:0000313" key="3">
    <source>
        <dbReference type="Proteomes" id="UP000006903"/>
    </source>
</evidence>
<proteinExistence type="predicted"/>